<evidence type="ECO:0000313" key="4">
    <source>
        <dbReference type="Proteomes" id="UP000731519"/>
    </source>
</evidence>
<comment type="caution">
    <text evidence="3">The sequence shown here is derived from an EMBL/GenBank/DDBJ whole genome shotgun (WGS) entry which is preliminary data.</text>
</comment>
<dbReference type="RefSeq" id="WP_031130434.1">
    <property type="nucleotide sequence ID" value="NZ_ASYR01000016.1"/>
</dbReference>
<dbReference type="EMBL" id="ASYR01000016">
    <property type="protein sequence ID" value="KAF0649237.1"/>
    <property type="molecule type" value="Genomic_DNA"/>
</dbReference>
<feature type="region of interest" description="Disordered" evidence="1">
    <location>
        <begin position="1"/>
        <end position="31"/>
    </location>
</feature>
<name>A0ABQ6XU11_STRFR</name>
<dbReference type="Proteomes" id="UP000731519">
    <property type="component" value="Unassembled WGS sequence"/>
</dbReference>
<evidence type="ECO:0000256" key="1">
    <source>
        <dbReference type="SAM" id="MobiDB-lite"/>
    </source>
</evidence>
<sequence length="185" mass="19585">MTTSSTSDDSAMSPEPESQPPTRGGRRRRNSATKLAYAVAIVSAVAAAFVTPLGDHLMKGFLDEPTCPGEACEGKNPQNQGCGEDARTHKPAVGNPALLQLRYSEDCQAVWARVERGSPGDLVTAEVTGGAKRAAQIEYGDDQFTSMVSVGDGEFQVTACAVPKAGGESTYERYCIHATEATAWR</sequence>
<evidence type="ECO:0008006" key="5">
    <source>
        <dbReference type="Google" id="ProtNLM"/>
    </source>
</evidence>
<evidence type="ECO:0000256" key="2">
    <source>
        <dbReference type="SAM" id="Phobius"/>
    </source>
</evidence>
<reference evidence="3 4" key="1">
    <citation type="submission" date="2013-05" db="EMBL/GenBank/DDBJ databases">
        <title>Genome Sequence of Streptomyces fradiae.</title>
        <authorList>
            <person name="Kirby R."/>
        </authorList>
    </citation>
    <scope>NUCLEOTIDE SEQUENCE [LARGE SCALE GENOMIC DNA]</scope>
    <source>
        <strain evidence="3 4">ATCC 10745</strain>
    </source>
</reference>
<keyword evidence="2" id="KW-0472">Membrane</keyword>
<evidence type="ECO:0000313" key="3">
    <source>
        <dbReference type="EMBL" id="KAF0649237.1"/>
    </source>
</evidence>
<organism evidence="3 4">
    <name type="scientific">Streptomyces fradiae ATCC 10745 = DSM 40063</name>
    <dbReference type="NCBI Taxonomy" id="1319510"/>
    <lineage>
        <taxon>Bacteria</taxon>
        <taxon>Bacillati</taxon>
        <taxon>Actinomycetota</taxon>
        <taxon>Actinomycetes</taxon>
        <taxon>Kitasatosporales</taxon>
        <taxon>Streptomycetaceae</taxon>
        <taxon>Streptomyces</taxon>
    </lineage>
</organism>
<proteinExistence type="predicted"/>
<accession>A0ABQ6XU11</accession>
<feature type="transmembrane region" description="Helical" evidence="2">
    <location>
        <begin position="35"/>
        <end position="54"/>
    </location>
</feature>
<dbReference type="Pfam" id="PF10901">
    <property type="entry name" value="DUF2690"/>
    <property type="match status" value="1"/>
</dbReference>
<gene>
    <name evidence="3" type="ORF">K701_14110</name>
</gene>
<keyword evidence="2" id="KW-0812">Transmembrane</keyword>
<protein>
    <recommendedName>
        <fullName evidence="5">DUF2690 domain-containing protein</fullName>
    </recommendedName>
</protein>
<dbReference type="InterPro" id="IPR021224">
    <property type="entry name" value="DUF2690"/>
</dbReference>
<dbReference type="GeneID" id="91403000"/>
<feature type="compositionally biased region" description="Low complexity" evidence="1">
    <location>
        <begin position="1"/>
        <end position="10"/>
    </location>
</feature>
<keyword evidence="2" id="KW-1133">Transmembrane helix</keyword>
<keyword evidence="4" id="KW-1185">Reference proteome</keyword>